<evidence type="ECO:0000256" key="1">
    <source>
        <dbReference type="SAM" id="SignalP"/>
    </source>
</evidence>
<dbReference type="AlphaFoldDB" id="A1TRS3"/>
<accession>A1TRS3</accession>
<sequence length="151" mass="16520">MRSSYICSLWLVLSALWAVGANAGTENLPFAHAKIQKISIERPAAQARFAPEVDCRGLALDARRVKFFLQHAALTDSGSYRRNAILDDCSADATVVFSDGRTVTVSIDSGTGWGAVSRGQRSRFLACEACVDILQPDFPFDPKRRPSDAER</sequence>
<evidence type="ECO:0000313" key="3">
    <source>
        <dbReference type="Proteomes" id="UP000002596"/>
    </source>
</evidence>
<dbReference type="STRING" id="397945.Aave_3097"/>
<dbReference type="HOGENOM" id="CLU_145196_0_0_4"/>
<reference evidence="2 3" key="1">
    <citation type="submission" date="2006-12" db="EMBL/GenBank/DDBJ databases">
        <title>Complete sequence of Acidovorax avenae subsp. citrulli AAC00-1.</title>
        <authorList>
            <consortium name="US DOE Joint Genome Institute"/>
            <person name="Copeland A."/>
            <person name="Lucas S."/>
            <person name="Lapidus A."/>
            <person name="Barry K."/>
            <person name="Detter J.C."/>
            <person name="Glavina del Rio T."/>
            <person name="Dalin E."/>
            <person name="Tice H."/>
            <person name="Pitluck S."/>
            <person name="Kiss H."/>
            <person name="Brettin T."/>
            <person name="Bruce D."/>
            <person name="Han C."/>
            <person name="Tapia R."/>
            <person name="Gilna P."/>
            <person name="Schmutz J."/>
            <person name="Larimer F."/>
            <person name="Land M."/>
            <person name="Hauser L."/>
            <person name="Kyrpides N."/>
            <person name="Kim E."/>
            <person name="Stahl D."/>
            <person name="Richardson P."/>
        </authorList>
    </citation>
    <scope>NUCLEOTIDE SEQUENCE [LARGE SCALE GENOMIC DNA]</scope>
    <source>
        <strain evidence="2 3">AAC00-1</strain>
    </source>
</reference>
<evidence type="ECO:0000313" key="2">
    <source>
        <dbReference type="EMBL" id="ABM33661.1"/>
    </source>
</evidence>
<organism evidence="2 3">
    <name type="scientific">Paracidovorax citrulli (strain AAC00-1)</name>
    <name type="common">Acidovorax citrulli</name>
    <dbReference type="NCBI Taxonomy" id="397945"/>
    <lineage>
        <taxon>Bacteria</taxon>
        <taxon>Pseudomonadati</taxon>
        <taxon>Pseudomonadota</taxon>
        <taxon>Betaproteobacteria</taxon>
        <taxon>Burkholderiales</taxon>
        <taxon>Comamonadaceae</taxon>
        <taxon>Paracidovorax</taxon>
    </lineage>
</organism>
<dbReference type="EMBL" id="CP000512">
    <property type="protein sequence ID" value="ABM33661.1"/>
    <property type="molecule type" value="Genomic_DNA"/>
</dbReference>
<name>A1TRS3_PARC0</name>
<feature type="chain" id="PRO_5002638029" evidence="1">
    <location>
        <begin position="24"/>
        <end position="151"/>
    </location>
</feature>
<dbReference type="eggNOG" id="ENOG502ZSC8">
    <property type="taxonomic scope" value="Bacteria"/>
</dbReference>
<dbReference type="KEGG" id="aav:Aave_3097"/>
<proteinExistence type="predicted"/>
<dbReference type="Proteomes" id="UP000002596">
    <property type="component" value="Chromosome"/>
</dbReference>
<keyword evidence="1" id="KW-0732">Signal</keyword>
<feature type="signal peptide" evidence="1">
    <location>
        <begin position="1"/>
        <end position="23"/>
    </location>
</feature>
<gene>
    <name evidence="2" type="ordered locus">Aave_3097</name>
</gene>
<protein>
    <submittedName>
        <fullName evidence="2">Uncharacterized protein</fullName>
    </submittedName>
</protein>
<dbReference type="OrthoDB" id="8817812at2"/>